<evidence type="ECO:0000313" key="10">
    <source>
        <dbReference type="Proteomes" id="UP000193719"/>
    </source>
</evidence>
<dbReference type="InterPro" id="IPR002048">
    <property type="entry name" value="EF_hand_dom"/>
</dbReference>
<gene>
    <name evidence="9" type="ORF">BCR36DRAFT_397185</name>
</gene>
<accession>A0A1Y1VCS8</accession>
<evidence type="ECO:0000256" key="5">
    <source>
        <dbReference type="ARBA" id="ARBA00023136"/>
    </source>
</evidence>
<reference evidence="9 10" key="1">
    <citation type="submission" date="2016-08" db="EMBL/GenBank/DDBJ databases">
        <title>Genomes of anaerobic fungi encode conserved fungal cellulosomes for biomass hydrolysis.</title>
        <authorList>
            <consortium name="DOE Joint Genome Institute"/>
            <person name="Haitjema C.H."/>
            <person name="Gilmore S.P."/>
            <person name="Henske J.K."/>
            <person name="Solomon K.V."/>
            <person name="De Groot R."/>
            <person name="Kuo A."/>
            <person name="Mondo S.J."/>
            <person name="Salamov A.A."/>
            <person name="Labutti K."/>
            <person name="Zhao Z."/>
            <person name="Chiniquy J."/>
            <person name="Barry K."/>
            <person name="Brewer H.M."/>
            <person name="Purvine S.O."/>
            <person name="Wright A.T."/>
            <person name="Boxma B."/>
            <person name="Van Alen T."/>
            <person name="Hackstein J.H."/>
            <person name="Baker S.E."/>
            <person name="Grigoriev I.V."/>
            <person name="O'Malley M.A."/>
        </authorList>
    </citation>
    <scope>NUCLEOTIDE SEQUENCE [LARGE SCALE GENOMIC DNA]</scope>
    <source>
        <strain evidence="10">finn</strain>
    </source>
</reference>
<dbReference type="AlphaFoldDB" id="A0A1Y1VCS8"/>
<dbReference type="GO" id="GO:0005509">
    <property type="term" value="F:calcium ion binding"/>
    <property type="evidence" value="ECO:0007669"/>
    <property type="project" value="InterPro"/>
</dbReference>
<evidence type="ECO:0000256" key="7">
    <source>
        <dbReference type="SAM" id="Phobius"/>
    </source>
</evidence>
<keyword evidence="2 7" id="KW-0812">Transmembrane</keyword>
<feature type="transmembrane region" description="Helical" evidence="7">
    <location>
        <begin position="305"/>
        <end position="326"/>
    </location>
</feature>
<dbReference type="InterPro" id="IPR023408">
    <property type="entry name" value="MscS_beta-dom_sf"/>
</dbReference>
<dbReference type="Gene3D" id="2.30.30.60">
    <property type="match status" value="1"/>
</dbReference>
<proteinExistence type="predicted"/>
<evidence type="ECO:0000259" key="8">
    <source>
        <dbReference type="PROSITE" id="PS50222"/>
    </source>
</evidence>
<feature type="compositionally biased region" description="Basic and acidic residues" evidence="6">
    <location>
        <begin position="14"/>
        <end position="33"/>
    </location>
</feature>
<feature type="transmembrane region" description="Helical" evidence="7">
    <location>
        <begin position="233"/>
        <end position="256"/>
    </location>
</feature>
<dbReference type="PANTHER" id="PTHR31323">
    <property type="entry name" value="MECHANOSENSITIVE ION CHANNEL PROTEIN MSY2"/>
    <property type="match status" value="1"/>
</dbReference>
<dbReference type="SUPFAM" id="SSF50182">
    <property type="entry name" value="Sm-like ribonucleoproteins"/>
    <property type="match status" value="1"/>
</dbReference>
<feature type="region of interest" description="Disordered" evidence="6">
    <location>
        <begin position="95"/>
        <end position="114"/>
    </location>
</feature>
<evidence type="ECO:0000256" key="6">
    <source>
        <dbReference type="SAM" id="MobiDB-lite"/>
    </source>
</evidence>
<dbReference type="PROSITE" id="PS00018">
    <property type="entry name" value="EF_HAND_1"/>
    <property type="match status" value="1"/>
</dbReference>
<evidence type="ECO:0000313" key="9">
    <source>
        <dbReference type="EMBL" id="ORX51459.1"/>
    </source>
</evidence>
<dbReference type="GO" id="GO:0005262">
    <property type="term" value="F:calcium channel activity"/>
    <property type="evidence" value="ECO:0007669"/>
    <property type="project" value="TreeGrafter"/>
</dbReference>
<sequence length="733" mass="84142">MNPMNPFASNIELEEIKIKDPNSSQKDYDSSKIIDESQSYTSGSFLNKPSSKYTPTITSVISRKKKKKEGFSEIDETEYDSEEEDDKKARINRNLTQATKDKRTEEEKPTRIGVGEEEECDDFDWFADDYITNDREKEDEKSDDEDSKESGLIHKFSKIPKAVRYWTWLIIGDVIFAVPIILSFALDCIESKKSDNLVNWEAKSDCKGWLRNASICGHHISKWALWAIPSWSVYWLLKIFVHLIPGFVIRVVDFTFGYVSKKILNFADYIRFLQKYVVYAISSFISYIFLRVFVPKNDSKSLDFIYSLILSIFVSCAIWAVEKIILQSFSISFHKSVYEERIEEINQAITVLEYLNESRHKNIKTEVSPNNSKIGLNNYVDNGFYSKVAKMAKNVVGKKATTTKSVLLRSSWDAKMLARNLYYHLGGTDRPQDELTVENFKEFFITEQEAQDAFDLFDKDGNGDLSKSEIKSFVLEVYQEQKTLRKSMKDSNIALRKLDYLFKTISVIIIIIAILTIFDCDLSSVYVAISSIWVGVMFAISGTITSLVQSLIFLFITHPFDVGDRIEIDGQAYLVKDFGLTNVTMKKPNGEEIYAPTSELTSKFINNIRRSSPLIQVFNIAVNSKNTTAEQIQSLQDRLQAFIEKESRHFQGRCIVTATDILDELRMNLAILVQHKHNGQDALRVRQRNDLFVSEIKNSINLLNIQLPNPSLLIINIANEDGEMMPYETHSIE</sequence>
<dbReference type="Pfam" id="PF25886">
    <property type="entry name" value="Msy1"/>
    <property type="match status" value="1"/>
</dbReference>
<keyword evidence="4 7" id="KW-1133">Transmembrane helix</keyword>
<keyword evidence="10" id="KW-1185">Reference proteome</keyword>
<dbReference type="InterPro" id="IPR058650">
    <property type="entry name" value="Msy1/2-like"/>
</dbReference>
<dbReference type="InterPro" id="IPR018247">
    <property type="entry name" value="EF_Hand_1_Ca_BS"/>
</dbReference>
<evidence type="ECO:0000256" key="2">
    <source>
        <dbReference type="ARBA" id="ARBA00022692"/>
    </source>
</evidence>
<keyword evidence="3" id="KW-0106">Calcium</keyword>
<dbReference type="PROSITE" id="PS50222">
    <property type="entry name" value="EF_HAND_2"/>
    <property type="match status" value="1"/>
</dbReference>
<feature type="transmembrane region" description="Helical" evidence="7">
    <location>
        <begin position="524"/>
        <end position="556"/>
    </location>
</feature>
<name>A0A1Y1VCS8_9FUNG</name>
<evidence type="ECO:0000256" key="3">
    <source>
        <dbReference type="ARBA" id="ARBA00022837"/>
    </source>
</evidence>
<feature type="region of interest" description="Disordered" evidence="6">
    <location>
        <begin position="1"/>
        <end position="33"/>
    </location>
</feature>
<dbReference type="InterPro" id="IPR010920">
    <property type="entry name" value="LSM_dom_sf"/>
</dbReference>
<evidence type="ECO:0000256" key="4">
    <source>
        <dbReference type="ARBA" id="ARBA00022989"/>
    </source>
</evidence>
<reference evidence="9 10" key="2">
    <citation type="submission" date="2016-08" db="EMBL/GenBank/DDBJ databases">
        <title>Pervasive Adenine N6-methylation of Active Genes in Fungi.</title>
        <authorList>
            <consortium name="DOE Joint Genome Institute"/>
            <person name="Mondo S.J."/>
            <person name="Dannebaum R.O."/>
            <person name="Kuo R.C."/>
            <person name="Labutti K."/>
            <person name="Haridas S."/>
            <person name="Kuo A."/>
            <person name="Salamov A."/>
            <person name="Ahrendt S.R."/>
            <person name="Lipzen A."/>
            <person name="Sullivan W."/>
            <person name="Andreopoulos W.B."/>
            <person name="Clum A."/>
            <person name="Lindquist E."/>
            <person name="Daum C."/>
            <person name="Ramamoorthy G.K."/>
            <person name="Gryganskyi A."/>
            <person name="Culley D."/>
            <person name="Magnuson J.K."/>
            <person name="James T.Y."/>
            <person name="O'Malley M.A."/>
            <person name="Stajich J.E."/>
            <person name="Spatafora J.W."/>
            <person name="Visel A."/>
            <person name="Grigoriev I.V."/>
        </authorList>
    </citation>
    <scope>NUCLEOTIDE SEQUENCE [LARGE SCALE GENOMIC DNA]</scope>
    <source>
        <strain evidence="10">finn</strain>
    </source>
</reference>
<protein>
    <recommendedName>
        <fullName evidence="8">EF-hand domain-containing protein</fullName>
    </recommendedName>
</protein>
<dbReference type="Gene3D" id="1.10.238.10">
    <property type="entry name" value="EF-hand"/>
    <property type="match status" value="1"/>
</dbReference>
<feature type="domain" description="EF-hand" evidence="8">
    <location>
        <begin position="445"/>
        <end position="480"/>
    </location>
</feature>
<dbReference type="GO" id="GO:0006874">
    <property type="term" value="P:intracellular calcium ion homeostasis"/>
    <property type="evidence" value="ECO:0007669"/>
    <property type="project" value="TreeGrafter"/>
</dbReference>
<feature type="transmembrane region" description="Helical" evidence="7">
    <location>
        <begin position="500"/>
        <end position="518"/>
    </location>
</feature>
<dbReference type="Pfam" id="PF00924">
    <property type="entry name" value="MS_channel_2nd"/>
    <property type="match status" value="1"/>
</dbReference>
<organism evidence="9 10">
    <name type="scientific">Piromyces finnis</name>
    <dbReference type="NCBI Taxonomy" id="1754191"/>
    <lineage>
        <taxon>Eukaryota</taxon>
        <taxon>Fungi</taxon>
        <taxon>Fungi incertae sedis</taxon>
        <taxon>Chytridiomycota</taxon>
        <taxon>Chytridiomycota incertae sedis</taxon>
        <taxon>Neocallimastigomycetes</taxon>
        <taxon>Neocallimastigales</taxon>
        <taxon>Neocallimastigaceae</taxon>
        <taxon>Piromyces</taxon>
    </lineage>
</organism>
<evidence type="ECO:0000256" key="1">
    <source>
        <dbReference type="ARBA" id="ARBA00004370"/>
    </source>
</evidence>
<dbReference type="InterPro" id="IPR006685">
    <property type="entry name" value="MscS_channel_2nd"/>
</dbReference>
<comment type="subcellular location">
    <subcellularLocation>
        <location evidence="1">Membrane</location>
    </subcellularLocation>
</comment>
<dbReference type="GO" id="GO:0016020">
    <property type="term" value="C:membrane"/>
    <property type="evidence" value="ECO:0007669"/>
    <property type="project" value="UniProtKB-SubCell"/>
</dbReference>
<dbReference type="PANTHER" id="PTHR31323:SF1">
    <property type="entry name" value="MECHANOSENSITIVE ION CHANNEL PROTEIN"/>
    <property type="match status" value="1"/>
</dbReference>
<feature type="transmembrane region" description="Helical" evidence="7">
    <location>
        <begin position="165"/>
        <end position="186"/>
    </location>
</feature>
<comment type="caution">
    <text evidence="9">The sequence shown here is derived from an EMBL/GenBank/DDBJ whole genome shotgun (WGS) entry which is preliminary data.</text>
</comment>
<feature type="region of interest" description="Disordered" evidence="6">
    <location>
        <begin position="64"/>
        <end position="89"/>
    </location>
</feature>
<dbReference type="SMART" id="SM00054">
    <property type="entry name" value="EFh"/>
    <property type="match status" value="1"/>
</dbReference>
<dbReference type="EMBL" id="MCFH01000018">
    <property type="protein sequence ID" value="ORX51459.1"/>
    <property type="molecule type" value="Genomic_DNA"/>
</dbReference>
<dbReference type="InterPro" id="IPR011992">
    <property type="entry name" value="EF-hand-dom_pair"/>
</dbReference>
<feature type="compositionally biased region" description="Basic and acidic residues" evidence="6">
    <location>
        <begin position="99"/>
        <end position="110"/>
    </location>
</feature>
<feature type="transmembrane region" description="Helical" evidence="7">
    <location>
        <begin position="276"/>
        <end position="293"/>
    </location>
</feature>
<dbReference type="SUPFAM" id="SSF47473">
    <property type="entry name" value="EF-hand"/>
    <property type="match status" value="1"/>
</dbReference>
<feature type="compositionally biased region" description="Acidic residues" evidence="6">
    <location>
        <begin position="72"/>
        <end position="85"/>
    </location>
</feature>
<dbReference type="OrthoDB" id="544685at2759"/>
<dbReference type="Proteomes" id="UP000193719">
    <property type="component" value="Unassembled WGS sequence"/>
</dbReference>
<keyword evidence="5 7" id="KW-0472">Membrane</keyword>